<dbReference type="Gene3D" id="3.40.50.1000">
    <property type="entry name" value="HAD superfamily/HAD-like"/>
    <property type="match status" value="1"/>
</dbReference>
<dbReference type="Gene3D" id="1.10.150.240">
    <property type="entry name" value="Putative phosphatase, domain 2"/>
    <property type="match status" value="1"/>
</dbReference>
<evidence type="ECO:0000313" key="1">
    <source>
        <dbReference type="EMBL" id="ERJ66125.1"/>
    </source>
</evidence>
<dbReference type="SFLD" id="SFLDS00003">
    <property type="entry name" value="Haloacid_Dehalogenase"/>
    <property type="match status" value="1"/>
</dbReference>
<dbReference type="PANTHER" id="PTHR43611">
    <property type="entry name" value="ALPHA-D-GLUCOSE 1-PHOSPHATE PHOSPHATASE"/>
    <property type="match status" value="1"/>
</dbReference>
<comment type="caution">
    <text evidence="1">The sequence shown here is derived from an EMBL/GenBank/DDBJ whole genome shotgun (WGS) entry which is preliminary data.</text>
</comment>
<dbReference type="Pfam" id="PF00702">
    <property type="entry name" value="Hydrolase"/>
    <property type="match status" value="1"/>
</dbReference>
<dbReference type="CDD" id="cd02603">
    <property type="entry name" value="HAD_sEH-N_like"/>
    <property type="match status" value="1"/>
</dbReference>
<dbReference type="InterPro" id="IPR006439">
    <property type="entry name" value="HAD-SF_hydro_IA"/>
</dbReference>
<organism evidence="1 2">
    <name type="scientific">Porphyromonas gingivalis F0570</name>
    <dbReference type="NCBI Taxonomy" id="1227271"/>
    <lineage>
        <taxon>Bacteria</taxon>
        <taxon>Pseudomonadati</taxon>
        <taxon>Bacteroidota</taxon>
        <taxon>Bacteroidia</taxon>
        <taxon>Bacteroidales</taxon>
        <taxon>Porphyromonadaceae</taxon>
        <taxon>Porphyromonas</taxon>
    </lineage>
</organism>
<evidence type="ECO:0000313" key="2">
    <source>
        <dbReference type="Proteomes" id="UP000016630"/>
    </source>
</evidence>
<dbReference type="InterPro" id="IPR023198">
    <property type="entry name" value="PGP-like_dom2"/>
</dbReference>
<gene>
    <name evidence="1" type="ORF">HMPREF1555_01240</name>
</gene>
<dbReference type="SFLD" id="SFLDG01129">
    <property type="entry name" value="C1.5:_HAD__Beta-PGM__Phosphata"/>
    <property type="match status" value="1"/>
</dbReference>
<reference evidence="1 2" key="1">
    <citation type="submission" date="2013-06" db="EMBL/GenBank/DDBJ databases">
        <authorList>
            <person name="Weinstock G."/>
            <person name="Sodergren E."/>
            <person name="Lobos E.A."/>
            <person name="Fulton L."/>
            <person name="Fulton R."/>
            <person name="Courtney L."/>
            <person name="Fronick C."/>
            <person name="O'Laughlin M."/>
            <person name="Godfrey J."/>
            <person name="Wilson R.M."/>
            <person name="Miner T."/>
            <person name="Farmer C."/>
            <person name="Delehaunty K."/>
            <person name="Cordes M."/>
            <person name="Minx P."/>
            <person name="Tomlinson C."/>
            <person name="Chen J."/>
            <person name="Wollam A."/>
            <person name="Pepin K.H."/>
            <person name="Bhonagiri V."/>
            <person name="Zhang X."/>
            <person name="Warren W."/>
            <person name="Mitreva M."/>
            <person name="Mardis E.R."/>
            <person name="Wilson R.K."/>
        </authorList>
    </citation>
    <scope>NUCLEOTIDE SEQUENCE [LARGE SCALE GENOMIC DNA]</scope>
    <source>
        <strain evidence="1 2">F0570</strain>
    </source>
</reference>
<dbReference type="GO" id="GO:0016787">
    <property type="term" value="F:hydrolase activity"/>
    <property type="evidence" value="ECO:0007669"/>
    <property type="project" value="UniProtKB-KW"/>
</dbReference>
<dbReference type="HOGENOM" id="CLU_045011_9_5_10"/>
<dbReference type="EMBL" id="AWUW01000086">
    <property type="protein sequence ID" value="ERJ66125.1"/>
    <property type="molecule type" value="Genomic_DNA"/>
</dbReference>
<dbReference type="Proteomes" id="UP000016630">
    <property type="component" value="Unassembled WGS sequence"/>
</dbReference>
<dbReference type="SUPFAM" id="SSF56784">
    <property type="entry name" value="HAD-like"/>
    <property type="match status" value="1"/>
</dbReference>
<dbReference type="InterPro" id="IPR023214">
    <property type="entry name" value="HAD_sf"/>
</dbReference>
<dbReference type="InterPro" id="IPR036412">
    <property type="entry name" value="HAD-like_sf"/>
</dbReference>
<dbReference type="AlphaFoldDB" id="A0A0E2LQJ5"/>
<dbReference type="PANTHER" id="PTHR43611:SF3">
    <property type="entry name" value="FLAVIN MONONUCLEOTIDE HYDROLASE 1, CHLOROPLATIC"/>
    <property type="match status" value="1"/>
</dbReference>
<dbReference type="PATRIC" id="fig|1227271.3.peg.1080"/>
<dbReference type="NCBIfam" id="TIGR01509">
    <property type="entry name" value="HAD-SF-IA-v3"/>
    <property type="match status" value="1"/>
</dbReference>
<dbReference type="PRINTS" id="PR00413">
    <property type="entry name" value="HADHALOGNASE"/>
</dbReference>
<dbReference type="SFLD" id="SFLDG01130">
    <property type="entry name" value="C1.5.1:_Epoxide_Hydrolase_Phos"/>
    <property type="match status" value="1"/>
</dbReference>
<dbReference type="RefSeq" id="WP_004585279.1">
    <property type="nucleotide sequence ID" value="NZ_KI259177.1"/>
</dbReference>
<sequence length="208" mass="24017">MIRNIVFDLGGVLIHLNREESIRRFKAIGVADIEEMLDPYLQKGLFLDLESGRKSEEEFRTELSRYIGNELTYQQVYDALLGFLEEISAEKFDYIDSLRPDYRLFLLSNTNPYVLDLAMSPRFLPSGRTLDSFFDKVYASCQMGKYKPNEDIFLEMIADSGMKPEETLFIDDGPANVATAERLGFHTYCPDNGENWIPAITRLLREQK</sequence>
<keyword evidence="1" id="KW-0378">Hydrolase</keyword>
<protein>
    <submittedName>
        <fullName evidence="1">HAD hydrolase, family IA, variant 3</fullName>
    </submittedName>
</protein>
<accession>A0A0E2LQJ5</accession>
<proteinExistence type="predicted"/>
<name>A0A0E2LQJ5_PORGN</name>